<keyword evidence="1" id="KW-0812">Transmembrane</keyword>
<organism evidence="2 3">
    <name type="scientific">Pseudokineococcus marinus</name>
    <dbReference type="NCBI Taxonomy" id="351215"/>
    <lineage>
        <taxon>Bacteria</taxon>
        <taxon>Bacillati</taxon>
        <taxon>Actinomycetota</taxon>
        <taxon>Actinomycetes</taxon>
        <taxon>Kineosporiales</taxon>
        <taxon>Kineosporiaceae</taxon>
        <taxon>Pseudokineococcus</taxon>
    </lineage>
</organism>
<reference evidence="2 3" key="1">
    <citation type="submission" date="2020-05" db="EMBL/GenBank/DDBJ databases">
        <title>MicrobeNet Type strains.</title>
        <authorList>
            <person name="Nicholson A.C."/>
        </authorList>
    </citation>
    <scope>NUCLEOTIDE SEQUENCE [LARGE SCALE GENOMIC DNA]</scope>
    <source>
        <strain evidence="2 3">JCM 14547</strain>
    </source>
</reference>
<name>A0A849BR76_9ACTN</name>
<accession>A0A849BR76</accession>
<dbReference type="RefSeq" id="WP_171203791.1">
    <property type="nucleotide sequence ID" value="NZ_BAAANP010000003.1"/>
</dbReference>
<dbReference type="EMBL" id="JABEMA010000241">
    <property type="protein sequence ID" value="NNH24015.1"/>
    <property type="molecule type" value="Genomic_DNA"/>
</dbReference>
<comment type="caution">
    <text evidence="2">The sequence shown here is derived from an EMBL/GenBank/DDBJ whole genome shotgun (WGS) entry which is preliminary data.</text>
</comment>
<gene>
    <name evidence="2" type="ORF">HLB09_13135</name>
</gene>
<dbReference type="Proteomes" id="UP000555552">
    <property type="component" value="Unassembled WGS sequence"/>
</dbReference>
<evidence type="ECO:0000256" key="1">
    <source>
        <dbReference type="SAM" id="Phobius"/>
    </source>
</evidence>
<proteinExistence type="predicted"/>
<evidence type="ECO:0000313" key="3">
    <source>
        <dbReference type="Proteomes" id="UP000555552"/>
    </source>
</evidence>
<dbReference type="AlphaFoldDB" id="A0A849BR76"/>
<protein>
    <submittedName>
        <fullName evidence="2">Uncharacterized protein</fullName>
    </submittedName>
</protein>
<feature type="transmembrane region" description="Helical" evidence="1">
    <location>
        <begin position="22"/>
        <end position="48"/>
    </location>
</feature>
<keyword evidence="1" id="KW-0472">Membrane</keyword>
<evidence type="ECO:0000313" key="2">
    <source>
        <dbReference type="EMBL" id="NNH24015.1"/>
    </source>
</evidence>
<feature type="transmembrane region" description="Helical" evidence="1">
    <location>
        <begin position="68"/>
        <end position="94"/>
    </location>
</feature>
<sequence length="105" mass="9833">MVLAVGTDAAVGRVPSAARARLVLAASALGALGAVATTTGVLGFPVGLGFYSRGEELGVAPPGGSLSTALAVTSGVGVAAVATGALLALVAVALRCRGGGCTRTA</sequence>
<keyword evidence="3" id="KW-1185">Reference proteome</keyword>
<keyword evidence="1" id="KW-1133">Transmembrane helix</keyword>